<reference evidence="1 2" key="1">
    <citation type="submission" date="2020-05" db="EMBL/GenBank/DDBJ databases">
        <title>Horizontal transmission and recombination maintain forever young bacterial symbiont genomes.</title>
        <authorList>
            <person name="Russell S.L."/>
            <person name="Pepper-Tunick E."/>
            <person name="Svedberg J."/>
            <person name="Byrne A."/>
            <person name="Ruelas Castillo J."/>
            <person name="Vollmers C."/>
            <person name="Beinart R.A."/>
            <person name="Corbett-Detig R."/>
        </authorList>
    </citation>
    <scope>NUCLEOTIDE SEQUENCE [LARGE SCALE GENOMIC DNA]</scope>
    <source>
        <strain evidence="1">455</strain>
    </source>
</reference>
<accession>A0A853F248</accession>
<gene>
    <name evidence="1" type="ORF">H0A76_06105</name>
</gene>
<proteinExistence type="predicted"/>
<protein>
    <submittedName>
        <fullName evidence="1">Uncharacterized protein</fullName>
    </submittedName>
</protein>
<dbReference type="AlphaFoldDB" id="A0A853F248"/>
<evidence type="ECO:0000313" key="2">
    <source>
        <dbReference type="Proteomes" id="UP000568751"/>
    </source>
</evidence>
<sequence length="166" mass="19481">MDNLVEPLDYTTADISKIIKKEAKLNKWQAIKFDLNVITDSLDNLNFVIDTYACLSDTVIEIMASMWQNFEHRGIYRTLNITVNSKEILDTLRNELVEMDIDCYLFGDIANDCNGYVFMRVQFDHGNPIHLRKLKALKIIDKISKINFDIIEFNLPNEDWNEENWL</sequence>
<organism evidence="1 2">
    <name type="scientific">Candidatus Thiodubiliella endoseptemdiera</name>
    <dbReference type="NCBI Taxonomy" id="2738886"/>
    <lineage>
        <taxon>Bacteria</taxon>
        <taxon>Pseudomonadati</taxon>
        <taxon>Pseudomonadota</taxon>
        <taxon>Gammaproteobacteria</taxon>
        <taxon>Candidatus Pseudothioglobaceae</taxon>
        <taxon>Candidatus Thiodubiliella</taxon>
    </lineage>
</organism>
<evidence type="ECO:0000313" key="1">
    <source>
        <dbReference type="EMBL" id="NYT27497.1"/>
    </source>
</evidence>
<name>A0A853F248_9GAMM</name>
<dbReference type="Proteomes" id="UP000568751">
    <property type="component" value="Unassembled WGS sequence"/>
</dbReference>
<comment type="caution">
    <text evidence="1">The sequence shown here is derived from an EMBL/GenBank/DDBJ whole genome shotgun (WGS) entry which is preliminary data.</text>
</comment>
<dbReference type="EMBL" id="JACCHT010000001">
    <property type="protein sequence ID" value="NYT27497.1"/>
    <property type="molecule type" value="Genomic_DNA"/>
</dbReference>